<proteinExistence type="predicted"/>
<organism evidence="1 2">
    <name type="scientific">Catharanthus roseus</name>
    <name type="common">Madagascar periwinkle</name>
    <name type="synonym">Vinca rosea</name>
    <dbReference type="NCBI Taxonomy" id="4058"/>
    <lineage>
        <taxon>Eukaryota</taxon>
        <taxon>Viridiplantae</taxon>
        <taxon>Streptophyta</taxon>
        <taxon>Embryophyta</taxon>
        <taxon>Tracheophyta</taxon>
        <taxon>Spermatophyta</taxon>
        <taxon>Magnoliopsida</taxon>
        <taxon>eudicotyledons</taxon>
        <taxon>Gunneridae</taxon>
        <taxon>Pentapetalae</taxon>
        <taxon>asterids</taxon>
        <taxon>lamiids</taxon>
        <taxon>Gentianales</taxon>
        <taxon>Apocynaceae</taxon>
        <taxon>Rauvolfioideae</taxon>
        <taxon>Vinceae</taxon>
        <taxon>Catharanthinae</taxon>
        <taxon>Catharanthus</taxon>
    </lineage>
</organism>
<keyword evidence="2" id="KW-1185">Reference proteome</keyword>
<sequence length="349" mass="39497">MTTRFLDDKEYKAATNYILLNCDGVEPYIKKYTTELRIHFSSLTESDIQTRISEGFSSWFREKVSLSKLVKSCKGYFVNRFRFHTQERGSSILTYNCGVRISRIDIDVQDIGTIGHESGELELVEIRGRNSIGDEHDNNEDEEEVEYESNDEEEEKEFNRSPIAKCKMVRGGKKNRAHSETSTPALASILPETSTSPATSPAILTPFPQLSYSSSALISTPSSSSTAGTSLRLAPSLFARLLVPPMQDVVDSHILILLTTDSGRKWARHLHNQSYTSYYISKRNSGSTNDLKNFGNREAAIARHRFRQYLLQLPMMPTLRGRSDCGDTCSRRQVNWLYDLVHLSVWCAA</sequence>
<evidence type="ECO:0000313" key="1">
    <source>
        <dbReference type="EMBL" id="KAI5675484.1"/>
    </source>
</evidence>
<protein>
    <submittedName>
        <fullName evidence="1">Uncharacterized protein</fullName>
    </submittedName>
</protein>
<evidence type="ECO:0000313" key="2">
    <source>
        <dbReference type="Proteomes" id="UP001060085"/>
    </source>
</evidence>
<dbReference type="Proteomes" id="UP001060085">
    <property type="component" value="Linkage Group LG02"/>
</dbReference>
<reference evidence="2" key="1">
    <citation type="journal article" date="2023" name="Nat. Plants">
        <title>Single-cell RNA sequencing provides a high-resolution roadmap for understanding the multicellular compartmentation of specialized metabolism.</title>
        <authorList>
            <person name="Sun S."/>
            <person name="Shen X."/>
            <person name="Li Y."/>
            <person name="Li Y."/>
            <person name="Wang S."/>
            <person name="Li R."/>
            <person name="Zhang H."/>
            <person name="Shen G."/>
            <person name="Guo B."/>
            <person name="Wei J."/>
            <person name="Xu J."/>
            <person name="St-Pierre B."/>
            <person name="Chen S."/>
            <person name="Sun C."/>
        </authorList>
    </citation>
    <scope>NUCLEOTIDE SEQUENCE [LARGE SCALE GENOMIC DNA]</scope>
</reference>
<dbReference type="EMBL" id="CM044702">
    <property type="protein sequence ID" value="KAI5675484.1"/>
    <property type="molecule type" value="Genomic_DNA"/>
</dbReference>
<gene>
    <name evidence="1" type="ORF">M9H77_06434</name>
</gene>
<comment type="caution">
    <text evidence="1">The sequence shown here is derived from an EMBL/GenBank/DDBJ whole genome shotgun (WGS) entry which is preliminary data.</text>
</comment>
<name>A0ACC0BS45_CATRO</name>
<accession>A0ACC0BS45</accession>